<gene>
    <name evidence="2" type="ORF">RFI_20480</name>
</gene>
<keyword evidence="3" id="KW-1185">Reference proteome</keyword>
<sequence>MFQNHLFGWILQKETWTNTNKKQEEVDKVLENMITQMGNLGKIFEDACDIREQLREEKTKLEDHKTSLDKSAKTVDVLIDKLLAIKG</sequence>
<evidence type="ECO:0000313" key="2">
    <source>
        <dbReference type="EMBL" id="ETO16856.1"/>
    </source>
</evidence>
<reference evidence="2 3" key="1">
    <citation type="journal article" date="2013" name="Curr. Biol.">
        <title>The Genome of the Foraminiferan Reticulomyxa filosa.</title>
        <authorList>
            <person name="Glockner G."/>
            <person name="Hulsmann N."/>
            <person name="Schleicher M."/>
            <person name="Noegel A.A."/>
            <person name="Eichinger L."/>
            <person name="Gallinger C."/>
            <person name="Pawlowski J."/>
            <person name="Sierra R."/>
            <person name="Euteneuer U."/>
            <person name="Pillet L."/>
            <person name="Moustafa A."/>
            <person name="Platzer M."/>
            <person name="Groth M."/>
            <person name="Szafranski K."/>
            <person name="Schliwa M."/>
        </authorList>
    </citation>
    <scope>NUCLEOTIDE SEQUENCE [LARGE SCALE GENOMIC DNA]</scope>
</reference>
<comment type="caution">
    <text evidence="2">The sequence shown here is derived from an EMBL/GenBank/DDBJ whole genome shotgun (WGS) entry which is preliminary data.</text>
</comment>
<keyword evidence="1" id="KW-0175">Coiled coil</keyword>
<dbReference type="AlphaFoldDB" id="X6MT88"/>
<dbReference type="Proteomes" id="UP000023152">
    <property type="component" value="Unassembled WGS sequence"/>
</dbReference>
<evidence type="ECO:0000313" key="3">
    <source>
        <dbReference type="Proteomes" id="UP000023152"/>
    </source>
</evidence>
<protein>
    <submittedName>
        <fullName evidence="2">Uncharacterized protein</fullName>
    </submittedName>
</protein>
<accession>X6MT88</accession>
<evidence type="ECO:0000256" key="1">
    <source>
        <dbReference type="SAM" id="Coils"/>
    </source>
</evidence>
<dbReference type="EMBL" id="ASPP01017755">
    <property type="protein sequence ID" value="ETO16856.1"/>
    <property type="molecule type" value="Genomic_DNA"/>
</dbReference>
<feature type="coiled-coil region" evidence="1">
    <location>
        <begin position="44"/>
        <end position="71"/>
    </location>
</feature>
<organism evidence="2 3">
    <name type="scientific">Reticulomyxa filosa</name>
    <dbReference type="NCBI Taxonomy" id="46433"/>
    <lineage>
        <taxon>Eukaryota</taxon>
        <taxon>Sar</taxon>
        <taxon>Rhizaria</taxon>
        <taxon>Retaria</taxon>
        <taxon>Foraminifera</taxon>
        <taxon>Monothalamids</taxon>
        <taxon>Reticulomyxidae</taxon>
        <taxon>Reticulomyxa</taxon>
    </lineage>
</organism>
<proteinExistence type="predicted"/>
<name>X6MT88_RETFI</name>